<keyword evidence="3" id="KW-0813">Transport</keyword>
<dbReference type="GO" id="GO:0005886">
    <property type="term" value="C:plasma membrane"/>
    <property type="evidence" value="ECO:0007669"/>
    <property type="project" value="UniProtKB-SubCell"/>
</dbReference>
<keyword evidence="9 10" id="KW-0472">Membrane</keyword>
<keyword evidence="12" id="KW-1185">Reference proteome</keyword>
<accession>A0A841HGQ7</accession>
<name>A0A841HGQ7_9GAMM</name>
<organism evidence="11 12">
    <name type="scientific">Povalibacter uvarum</name>
    <dbReference type="NCBI Taxonomy" id="732238"/>
    <lineage>
        <taxon>Bacteria</taxon>
        <taxon>Pseudomonadati</taxon>
        <taxon>Pseudomonadota</taxon>
        <taxon>Gammaproteobacteria</taxon>
        <taxon>Steroidobacterales</taxon>
        <taxon>Steroidobacteraceae</taxon>
        <taxon>Povalibacter</taxon>
    </lineage>
</organism>
<evidence type="ECO:0000313" key="12">
    <source>
        <dbReference type="Proteomes" id="UP000588068"/>
    </source>
</evidence>
<evidence type="ECO:0000256" key="6">
    <source>
        <dbReference type="ARBA" id="ARBA00022692"/>
    </source>
</evidence>
<dbReference type="SUPFAM" id="SSF103054">
    <property type="entry name" value="General secretion pathway protein M, EpsM"/>
    <property type="match status" value="1"/>
</dbReference>
<feature type="transmembrane region" description="Helical" evidence="10">
    <location>
        <begin position="17"/>
        <end position="40"/>
    </location>
</feature>
<keyword evidence="5" id="KW-0997">Cell inner membrane</keyword>
<comment type="similarity">
    <text evidence="2">Belongs to the GSP M family.</text>
</comment>
<dbReference type="InterPro" id="IPR023229">
    <property type="entry name" value="T2SS_M_periplasmic_sf"/>
</dbReference>
<dbReference type="GO" id="GO:0015627">
    <property type="term" value="C:type II protein secretion system complex"/>
    <property type="evidence" value="ECO:0007669"/>
    <property type="project" value="InterPro"/>
</dbReference>
<keyword evidence="6 10" id="KW-0812">Transmembrane</keyword>
<comment type="caution">
    <text evidence="11">The sequence shown here is derived from an EMBL/GenBank/DDBJ whole genome shotgun (WGS) entry which is preliminary data.</text>
</comment>
<evidence type="ECO:0000256" key="8">
    <source>
        <dbReference type="ARBA" id="ARBA00022989"/>
    </source>
</evidence>
<reference evidence="11 12" key="1">
    <citation type="submission" date="2020-08" db="EMBL/GenBank/DDBJ databases">
        <title>Genomic Encyclopedia of Type Strains, Phase IV (KMG-IV): sequencing the most valuable type-strain genomes for metagenomic binning, comparative biology and taxonomic classification.</title>
        <authorList>
            <person name="Goeker M."/>
        </authorList>
    </citation>
    <scope>NUCLEOTIDE SEQUENCE [LARGE SCALE GENOMIC DNA]</scope>
    <source>
        <strain evidence="11 12">DSM 26723</strain>
    </source>
</reference>
<sequence length="165" mass="17700">MQKIKDWFNSLKPRERAIVSGGAVLVVLAALYTFALAPFYKTLHDRSERVARKESDLAYMRSVAGELQTLGANQPIGAAPTGESLVVLVDRTARECGLGTSLTGQTPNGETGIRVRLESAAFDVLVKCLGNLQQVHAISIESASFDRTSRSGLVNANLVLNRAAS</sequence>
<evidence type="ECO:0000256" key="7">
    <source>
        <dbReference type="ARBA" id="ARBA00022927"/>
    </source>
</evidence>
<dbReference type="Gene3D" id="3.30.1360.100">
    <property type="entry name" value="General secretion pathway protein M, EpsM"/>
    <property type="match status" value="1"/>
</dbReference>
<dbReference type="RefSeq" id="WP_184329839.1">
    <property type="nucleotide sequence ID" value="NZ_JACHHZ010000001.1"/>
</dbReference>
<dbReference type="Proteomes" id="UP000588068">
    <property type="component" value="Unassembled WGS sequence"/>
</dbReference>
<keyword evidence="7" id="KW-0653">Protein transport</keyword>
<evidence type="ECO:0000256" key="5">
    <source>
        <dbReference type="ARBA" id="ARBA00022519"/>
    </source>
</evidence>
<evidence type="ECO:0000313" key="11">
    <source>
        <dbReference type="EMBL" id="MBB6092087.1"/>
    </source>
</evidence>
<evidence type="ECO:0000256" key="2">
    <source>
        <dbReference type="ARBA" id="ARBA00010637"/>
    </source>
</evidence>
<dbReference type="Pfam" id="PF04612">
    <property type="entry name" value="T2SSM"/>
    <property type="match status" value="1"/>
</dbReference>
<evidence type="ECO:0000256" key="4">
    <source>
        <dbReference type="ARBA" id="ARBA00022475"/>
    </source>
</evidence>
<evidence type="ECO:0000256" key="10">
    <source>
        <dbReference type="SAM" id="Phobius"/>
    </source>
</evidence>
<keyword evidence="4" id="KW-1003">Cell membrane</keyword>
<dbReference type="GO" id="GO:0015628">
    <property type="term" value="P:protein secretion by the type II secretion system"/>
    <property type="evidence" value="ECO:0007669"/>
    <property type="project" value="InterPro"/>
</dbReference>
<keyword evidence="8 10" id="KW-1133">Transmembrane helix</keyword>
<proteinExistence type="inferred from homology"/>
<dbReference type="EMBL" id="JACHHZ010000001">
    <property type="protein sequence ID" value="MBB6092087.1"/>
    <property type="molecule type" value="Genomic_DNA"/>
</dbReference>
<comment type="subcellular location">
    <subcellularLocation>
        <location evidence="1">Cell inner membrane</location>
        <topology evidence="1">Single-pass membrane protein</topology>
    </subcellularLocation>
</comment>
<gene>
    <name evidence="11" type="ORF">HNQ60_000933</name>
</gene>
<dbReference type="InterPro" id="IPR007690">
    <property type="entry name" value="T2SS_GspM"/>
</dbReference>
<protein>
    <submittedName>
        <fullName evidence="11">Type II secretory pathway component PulM</fullName>
    </submittedName>
</protein>
<evidence type="ECO:0000256" key="9">
    <source>
        <dbReference type="ARBA" id="ARBA00023136"/>
    </source>
</evidence>
<evidence type="ECO:0000256" key="3">
    <source>
        <dbReference type="ARBA" id="ARBA00022448"/>
    </source>
</evidence>
<dbReference type="AlphaFoldDB" id="A0A841HGQ7"/>
<evidence type="ECO:0000256" key="1">
    <source>
        <dbReference type="ARBA" id="ARBA00004377"/>
    </source>
</evidence>